<evidence type="ECO:0000313" key="2">
    <source>
        <dbReference type="Proteomes" id="UP001497516"/>
    </source>
</evidence>
<proteinExistence type="predicted"/>
<accession>A0AAV2CUY8</accession>
<gene>
    <name evidence="1" type="ORF">LTRI10_LOCUS7174</name>
</gene>
<name>A0AAV2CUY8_9ROSI</name>
<evidence type="ECO:0000313" key="1">
    <source>
        <dbReference type="EMBL" id="CAL1359702.1"/>
    </source>
</evidence>
<dbReference type="AlphaFoldDB" id="A0AAV2CUY8"/>
<keyword evidence="2" id="KW-1185">Reference proteome</keyword>
<protein>
    <submittedName>
        <fullName evidence="1">Uncharacterized protein</fullName>
    </submittedName>
</protein>
<dbReference type="Proteomes" id="UP001497516">
    <property type="component" value="Chromosome 10"/>
</dbReference>
<dbReference type="EMBL" id="OZ034814">
    <property type="protein sequence ID" value="CAL1359702.1"/>
    <property type="molecule type" value="Genomic_DNA"/>
</dbReference>
<reference evidence="1 2" key="1">
    <citation type="submission" date="2024-04" db="EMBL/GenBank/DDBJ databases">
        <authorList>
            <person name="Fracassetti M."/>
        </authorList>
    </citation>
    <scope>NUCLEOTIDE SEQUENCE [LARGE SCALE GENOMIC DNA]</scope>
</reference>
<sequence>MEDFLDQLNIIQRHKLRKLRTRSIAEHHHLDWEVFEELHARPPMEAAVRSPAWRRFLTLAEPTYKELVLEFYATFTHNQRGNSDHSNAVQFTLGGVEHSLSYWEFANALQPNRRGLEF</sequence>
<organism evidence="1 2">
    <name type="scientific">Linum trigynum</name>
    <dbReference type="NCBI Taxonomy" id="586398"/>
    <lineage>
        <taxon>Eukaryota</taxon>
        <taxon>Viridiplantae</taxon>
        <taxon>Streptophyta</taxon>
        <taxon>Embryophyta</taxon>
        <taxon>Tracheophyta</taxon>
        <taxon>Spermatophyta</taxon>
        <taxon>Magnoliopsida</taxon>
        <taxon>eudicotyledons</taxon>
        <taxon>Gunneridae</taxon>
        <taxon>Pentapetalae</taxon>
        <taxon>rosids</taxon>
        <taxon>fabids</taxon>
        <taxon>Malpighiales</taxon>
        <taxon>Linaceae</taxon>
        <taxon>Linum</taxon>
    </lineage>
</organism>